<dbReference type="EMBL" id="CAJJDM010000110">
    <property type="protein sequence ID" value="CAD8098504.1"/>
    <property type="molecule type" value="Genomic_DNA"/>
</dbReference>
<feature type="transmembrane region" description="Helical" evidence="2">
    <location>
        <begin position="341"/>
        <end position="358"/>
    </location>
</feature>
<evidence type="ECO:0000313" key="3">
    <source>
        <dbReference type="EMBL" id="CAD8098504.1"/>
    </source>
</evidence>
<reference evidence="3" key="1">
    <citation type="submission" date="2021-01" db="EMBL/GenBank/DDBJ databases">
        <authorList>
            <consortium name="Genoscope - CEA"/>
            <person name="William W."/>
        </authorList>
    </citation>
    <scope>NUCLEOTIDE SEQUENCE</scope>
</reference>
<dbReference type="PANTHER" id="PTHR45689:SF5">
    <property type="entry name" value="I[[H]] CHANNEL, ISOFORM E"/>
    <property type="match status" value="1"/>
</dbReference>
<dbReference type="GO" id="GO:0098855">
    <property type="term" value="C:HCN channel complex"/>
    <property type="evidence" value="ECO:0007669"/>
    <property type="project" value="TreeGrafter"/>
</dbReference>
<feature type="region of interest" description="Disordered" evidence="1">
    <location>
        <begin position="614"/>
        <end position="643"/>
    </location>
</feature>
<feature type="compositionally biased region" description="Polar residues" evidence="1">
    <location>
        <begin position="45"/>
        <end position="58"/>
    </location>
</feature>
<dbReference type="GO" id="GO:0035725">
    <property type="term" value="P:sodium ion transmembrane transport"/>
    <property type="evidence" value="ECO:0007669"/>
    <property type="project" value="TreeGrafter"/>
</dbReference>
<dbReference type="PANTHER" id="PTHR45689">
    <property type="entry name" value="I[[H]] CHANNEL, ISOFORM E"/>
    <property type="match status" value="1"/>
</dbReference>
<dbReference type="Proteomes" id="UP000688137">
    <property type="component" value="Unassembled WGS sequence"/>
</dbReference>
<dbReference type="GO" id="GO:0005249">
    <property type="term" value="F:voltage-gated potassium channel activity"/>
    <property type="evidence" value="ECO:0007669"/>
    <property type="project" value="TreeGrafter"/>
</dbReference>
<comment type="caution">
    <text evidence="3">The sequence shown here is derived from an EMBL/GenBank/DDBJ whole genome shotgun (WGS) entry which is preliminary data.</text>
</comment>
<sequence length="834" mass="99025">MIQNSTTSPPNEDSLCKPIIQLMSTMNQQQMRVRKPSQESRKQIQSENQQVKITHPKSPTLTQVSVQIGSDRASPHNQQDLLLINEEPSNKEDSQQLSMIKKRNDSDQLFKKSVFNKNRSSHSSFSLLYREKTTLLSKIILTKKQFKLINDLSAQYFVPLKDQIEKFIQRECAPKLFIFSVYIIFLLFYLTILLIEIGCNKLIISNFAIFQYIMLITQIIEFSKQIIFYRGDIWNIIIDNLGLIPFISYQINNLQSQKLIYLLYLIRIRKINNCIQNLNFYSNQQDYIFVIKITIQLHFFTCFAQTIIFMFTQIEQDYIMYIQNIFTLIFVTPQIIDQYYFLIYLIKILLIIFYMYKFKQIINYQSLNLDQQLNYQPNTQKLIYQYSYQKQQQIFDINQMPNFVQKKMKREKYYKILSDIPIFNLSFSTQTILNICDLIQEQILKPNEIILQKPALYIHLQGVIQLIQKGDTSLQEFKLTKIKNPFQIFNNGAFFKNQMQGIQFESIGYSKIACLNSQQFHQLIKKCPREFQKYRMLIDTIVLHNDPYLTSICCFGCHQAHEITQCPFVNYKPNKYLIINSYKFHNEQSRVSDFKREIHRKKKKIIIKSDDNQDDYSESFESEEKDKVEPFNKILPSQNSSSSSNNINNLINQLELSSVPYVSYSHSGQTLYSKRMDSDNFLSVQGISSSNSSRKIIQNEIKEIGQSKFQKYSQKEEMQGSSFQYNPLQRVQDSIFQNKIKYHKNSTDKQTQFQKYPTDIQQKQQQRDLRKNQTMMSNYSIIENQKQRRTSIEGNFLQSFEKISQFDDYFPHYNLDQQINNYQRIQSVNKDSNQ</sequence>
<dbReference type="OMA" id="HQAHEIT"/>
<evidence type="ECO:0000313" key="4">
    <source>
        <dbReference type="Proteomes" id="UP000688137"/>
    </source>
</evidence>
<keyword evidence="2" id="KW-0472">Membrane</keyword>
<feature type="transmembrane region" description="Helical" evidence="2">
    <location>
        <begin position="203"/>
        <end position="221"/>
    </location>
</feature>
<evidence type="ECO:0008006" key="5">
    <source>
        <dbReference type="Google" id="ProtNLM"/>
    </source>
</evidence>
<keyword evidence="2" id="KW-1133">Transmembrane helix</keyword>
<organism evidence="3 4">
    <name type="scientific">Paramecium primaurelia</name>
    <dbReference type="NCBI Taxonomy" id="5886"/>
    <lineage>
        <taxon>Eukaryota</taxon>
        <taxon>Sar</taxon>
        <taxon>Alveolata</taxon>
        <taxon>Ciliophora</taxon>
        <taxon>Intramacronucleata</taxon>
        <taxon>Oligohymenophorea</taxon>
        <taxon>Peniculida</taxon>
        <taxon>Parameciidae</taxon>
        <taxon>Paramecium</taxon>
    </lineage>
</organism>
<accession>A0A8S1P6Q0</accession>
<dbReference type="GO" id="GO:0003254">
    <property type="term" value="P:regulation of membrane depolarization"/>
    <property type="evidence" value="ECO:0007669"/>
    <property type="project" value="TreeGrafter"/>
</dbReference>
<protein>
    <recommendedName>
        <fullName evidence="5">Cyclic nucleotide-binding domain-containing protein</fullName>
    </recommendedName>
</protein>
<dbReference type="InterPro" id="IPR051413">
    <property type="entry name" value="K/Na_HCN_channel"/>
</dbReference>
<gene>
    <name evidence="3" type="ORF">PPRIM_AZ9-3.1.T1070074</name>
</gene>
<evidence type="ECO:0000256" key="1">
    <source>
        <dbReference type="SAM" id="MobiDB-lite"/>
    </source>
</evidence>
<proteinExistence type="predicted"/>
<evidence type="ECO:0000256" key="2">
    <source>
        <dbReference type="SAM" id="Phobius"/>
    </source>
</evidence>
<name>A0A8S1P6Q0_PARPR</name>
<dbReference type="AlphaFoldDB" id="A0A8S1P6Q0"/>
<keyword evidence="2" id="KW-0812">Transmembrane</keyword>
<keyword evidence="4" id="KW-1185">Reference proteome</keyword>
<feature type="transmembrane region" description="Helical" evidence="2">
    <location>
        <begin position="287"/>
        <end position="311"/>
    </location>
</feature>
<feature type="transmembrane region" description="Helical" evidence="2">
    <location>
        <begin position="318"/>
        <end position="335"/>
    </location>
</feature>
<feature type="transmembrane region" description="Helical" evidence="2">
    <location>
        <begin position="176"/>
        <end position="197"/>
    </location>
</feature>
<feature type="region of interest" description="Disordered" evidence="1">
    <location>
        <begin position="33"/>
        <end position="58"/>
    </location>
</feature>